<comment type="caution">
    <text evidence="2">The sequence shown here is derived from an EMBL/GenBank/DDBJ whole genome shotgun (WGS) entry which is preliminary data.</text>
</comment>
<gene>
    <name evidence="2" type="ORF">ACFO6W_24330</name>
</gene>
<evidence type="ECO:0000313" key="2">
    <source>
        <dbReference type="EMBL" id="MFC4676814.1"/>
    </source>
</evidence>
<dbReference type="InterPro" id="IPR001387">
    <property type="entry name" value="Cro/C1-type_HTH"/>
</dbReference>
<dbReference type="RefSeq" id="WP_380001407.1">
    <property type="nucleotide sequence ID" value="NZ_JBHSGN010000156.1"/>
</dbReference>
<proteinExistence type="predicted"/>
<evidence type="ECO:0000259" key="1">
    <source>
        <dbReference type="PROSITE" id="PS50943"/>
    </source>
</evidence>
<name>A0ABV9L442_9BACT</name>
<dbReference type="EMBL" id="JBHSGN010000156">
    <property type="protein sequence ID" value="MFC4676814.1"/>
    <property type="molecule type" value="Genomic_DNA"/>
</dbReference>
<feature type="domain" description="HTH cro/C1-type" evidence="1">
    <location>
        <begin position="5"/>
        <end position="60"/>
    </location>
</feature>
<dbReference type="SMART" id="SM00530">
    <property type="entry name" value="HTH_XRE"/>
    <property type="match status" value="1"/>
</dbReference>
<sequence>MKDRIRLIMEREHLTPSAFADRLQLGRAVISHILNGRNNPSLDVVTRILSRVNYINPDWLLTGNGDMIKTDGGKTSTMHQVSTPSSYNYHPGQNQPDLFSQDSVSPPIPRPETEYRKENIVDQVQNVPEKTMNQPVMYQKTTERKISKIIIYYSDNTFETFNADNSPL</sequence>
<dbReference type="Pfam" id="PF01381">
    <property type="entry name" value="HTH_3"/>
    <property type="match status" value="1"/>
</dbReference>
<reference evidence="3" key="1">
    <citation type="journal article" date="2019" name="Int. J. Syst. Evol. Microbiol.">
        <title>The Global Catalogue of Microorganisms (GCM) 10K type strain sequencing project: providing services to taxonomists for standard genome sequencing and annotation.</title>
        <authorList>
            <consortium name="The Broad Institute Genomics Platform"/>
            <consortium name="The Broad Institute Genome Sequencing Center for Infectious Disease"/>
            <person name="Wu L."/>
            <person name="Ma J."/>
        </authorList>
    </citation>
    <scope>NUCLEOTIDE SEQUENCE [LARGE SCALE GENOMIC DNA]</scope>
    <source>
        <strain evidence="3">CCUG 66188</strain>
    </source>
</reference>
<dbReference type="InterPro" id="IPR010982">
    <property type="entry name" value="Lambda_DNA-bd_dom_sf"/>
</dbReference>
<dbReference type="PROSITE" id="PS50943">
    <property type="entry name" value="HTH_CROC1"/>
    <property type="match status" value="1"/>
</dbReference>
<dbReference type="Proteomes" id="UP001596023">
    <property type="component" value="Unassembled WGS sequence"/>
</dbReference>
<dbReference type="Gene3D" id="1.10.260.40">
    <property type="entry name" value="lambda repressor-like DNA-binding domains"/>
    <property type="match status" value="1"/>
</dbReference>
<dbReference type="CDD" id="cd00093">
    <property type="entry name" value="HTH_XRE"/>
    <property type="match status" value="1"/>
</dbReference>
<keyword evidence="3" id="KW-1185">Reference proteome</keyword>
<protein>
    <submittedName>
        <fullName evidence="2">Helix-turn-helix domain-containing protein</fullName>
    </submittedName>
</protein>
<organism evidence="2 3">
    <name type="scientific">Dysgonomonas termitidis</name>
    <dbReference type="NCBI Taxonomy" id="1516126"/>
    <lineage>
        <taxon>Bacteria</taxon>
        <taxon>Pseudomonadati</taxon>
        <taxon>Bacteroidota</taxon>
        <taxon>Bacteroidia</taxon>
        <taxon>Bacteroidales</taxon>
        <taxon>Dysgonomonadaceae</taxon>
        <taxon>Dysgonomonas</taxon>
    </lineage>
</organism>
<accession>A0ABV9L442</accession>
<evidence type="ECO:0000313" key="3">
    <source>
        <dbReference type="Proteomes" id="UP001596023"/>
    </source>
</evidence>
<dbReference type="SUPFAM" id="SSF47413">
    <property type="entry name" value="lambda repressor-like DNA-binding domains"/>
    <property type="match status" value="1"/>
</dbReference>